<dbReference type="PROSITE" id="PS50109">
    <property type="entry name" value="HIS_KIN"/>
    <property type="match status" value="1"/>
</dbReference>
<dbReference type="GO" id="GO:0000155">
    <property type="term" value="F:phosphorelay sensor kinase activity"/>
    <property type="evidence" value="ECO:0007669"/>
    <property type="project" value="InterPro"/>
</dbReference>
<dbReference type="Gene3D" id="1.10.287.130">
    <property type="match status" value="1"/>
</dbReference>
<dbReference type="SMART" id="SM00388">
    <property type="entry name" value="HisKA"/>
    <property type="match status" value="1"/>
</dbReference>
<name>A0A1G1Z657_9BACT</name>
<dbReference type="InterPro" id="IPR005467">
    <property type="entry name" value="His_kinase_dom"/>
</dbReference>
<keyword evidence="5" id="KW-0418">Kinase</keyword>
<evidence type="ECO:0000256" key="3">
    <source>
        <dbReference type="ARBA" id="ARBA00022553"/>
    </source>
</evidence>
<evidence type="ECO:0000259" key="7">
    <source>
        <dbReference type="PROSITE" id="PS50109"/>
    </source>
</evidence>
<feature type="domain" description="Histidine kinase" evidence="7">
    <location>
        <begin position="200"/>
        <end position="424"/>
    </location>
</feature>
<dbReference type="Pfam" id="PF00512">
    <property type="entry name" value="HisKA"/>
    <property type="match status" value="1"/>
</dbReference>
<evidence type="ECO:0000313" key="8">
    <source>
        <dbReference type="EMBL" id="OGY60103.1"/>
    </source>
</evidence>
<dbReference type="Gene3D" id="3.30.565.10">
    <property type="entry name" value="Histidine kinase-like ATPase, C-terminal domain"/>
    <property type="match status" value="1"/>
</dbReference>
<dbReference type="InterPro" id="IPR003661">
    <property type="entry name" value="HisK_dim/P_dom"/>
</dbReference>
<dbReference type="EC" id="2.7.13.3" evidence="2"/>
<dbReference type="PRINTS" id="PR00344">
    <property type="entry name" value="BCTRLSENSOR"/>
</dbReference>
<dbReference type="CDD" id="cd00082">
    <property type="entry name" value="HisKA"/>
    <property type="match status" value="1"/>
</dbReference>
<dbReference type="InterPro" id="IPR004358">
    <property type="entry name" value="Sig_transdc_His_kin-like_C"/>
</dbReference>
<evidence type="ECO:0000256" key="2">
    <source>
        <dbReference type="ARBA" id="ARBA00012438"/>
    </source>
</evidence>
<dbReference type="InterPro" id="IPR036097">
    <property type="entry name" value="HisK_dim/P_sf"/>
</dbReference>
<dbReference type="EMBL" id="MHIY01000009">
    <property type="protein sequence ID" value="OGY60103.1"/>
    <property type="molecule type" value="Genomic_DNA"/>
</dbReference>
<feature type="transmembrane region" description="Helical" evidence="6">
    <location>
        <begin position="12"/>
        <end position="30"/>
    </location>
</feature>
<dbReference type="GO" id="GO:0009927">
    <property type="term" value="F:histidine phosphotransfer kinase activity"/>
    <property type="evidence" value="ECO:0007669"/>
    <property type="project" value="TreeGrafter"/>
</dbReference>
<reference evidence="8 9" key="1">
    <citation type="journal article" date="2016" name="Nat. Commun.">
        <title>Thousands of microbial genomes shed light on interconnected biogeochemical processes in an aquifer system.</title>
        <authorList>
            <person name="Anantharaman K."/>
            <person name="Brown C.T."/>
            <person name="Hug L.A."/>
            <person name="Sharon I."/>
            <person name="Castelle C.J."/>
            <person name="Probst A.J."/>
            <person name="Thomas B.C."/>
            <person name="Singh A."/>
            <person name="Wilkins M.J."/>
            <person name="Karaoz U."/>
            <person name="Brodie E.L."/>
            <person name="Williams K.H."/>
            <person name="Hubbard S.S."/>
            <person name="Banfield J.F."/>
        </authorList>
    </citation>
    <scope>NUCLEOTIDE SEQUENCE [LARGE SCALE GENOMIC DNA]</scope>
</reference>
<evidence type="ECO:0000256" key="1">
    <source>
        <dbReference type="ARBA" id="ARBA00000085"/>
    </source>
</evidence>
<dbReference type="STRING" id="1797690.A3B23_03945"/>
<sequence>MAHATNDSKGTIRFFIYLVGAALAYAVLSMLGWKALSLWLAILATATLGCIFSFRKNRPAFVMNRRGATALKEERARLMAAIDGLSLGFIFFDVNKKVVVANRAIEQILAVSGTNLTLDSIADRLGDTIDLDESCNRCLRTKSRVDLKDVEFEGKYLRVLVEPILAPVDMREALIGFIILIEDVTHQKILERTRDEFFAVASHELRTPLTVIRGNMAMLLKLFGRELSKNAEMKKMVESTHNASVGAIRMVNDFLNMASLEQGGLTFEKHKIDLKGLVTEILGELRPFAETKGLYLKFTDTAGAVTDGMGDRNHSKQVLFNIISNAINYTDKGGVTVDIRSHRSFVEVVVSDTGIGISLEARAKLFQKFQHSKEEAMVRDTTKGTGLGLYVSRLLAQGMGGELNLIESEVNKGSKFSFALPIVI</sequence>
<keyword evidence="3" id="KW-0597">Phosphoprotein</keyword>
<gene>
    <name evidence="8" type="ORF">A3B23_03945</name>
</gene>
<dbReference type="InterPro" id="IPR035965">
    <property type="entry name" value="PAS-like_dom_sf"/>
</dbReference>
<keyword evidence="6" id="KW-0472">Membrane</keyword>
<feature type="transmembrane region" description="Helical" evidence="6">
    <location>
        <begin position="75"/>
        <end position="92"/>
    </location>
</feature>
<dbReference type="PANTHER" id="PTHR43047">
    <property type="entry name" value="TWO-COMPONENT HISTIDINE PROTEIN KINASE"/>
    <property type="match status" value="1"/>
</dbReference>
<evidence type="ECO:0000256" key="5">
    <source>
        <dbReference type="ARBA" id="ARBA00022777"/>
    </source>
</evidence>
<proteinExistence type="predicted"/>
<dbReference type="InterPro" id="IPR003594">
    <property type="entry name" value="HATPase_dom"/>
</dbReference>
<dbReference type="Gene3D" id="3.30.450.20">
    <property type="entry name" value="PAS domain"/>
    <property type="match status" value="1"/>
</dbReference>
<dbReference type="AlphaFoldDB" id="A0A1G1Z657"/>
<dbReference type="SUPFAM" id="SSF47384">
    <property type="entry name" value="Homodimeric domain of signal transducing histidine kinase"/>
    <property type="match status" value="1"/>
</dbReference>
<dbReference type="SUPFAM" id="SSF55785">
    <property type="entry name" value="PYP-like sensor domain (PAS domain)"/>
    <property type="match status" value="1"/>
</dbReference>
<dbReference type="Pfam" id="PF02518">
    <property type="entry name" value="HATPase_c"/>
    <property type="match status" value="1"/>
</dbReference>
<dbReference type="InterPro" id="IPR036890">
    <property type="entry name" value="HATPase_C_sf"/>
</dbReference>
<comment type="caution">
    <text evidence="8">The sequence shown here is derived from an EMBL/GenBank/DDBJ whole genome shotgun (WGS) entry which is preliminary data.</text>
</comment>
<accession>A0A1G1Z657</accession>
<keyword evidence="4" id="KW-0808">Transferase</keyword>
<dbReference type="SUPFAM" id="SSF55874">
    <property type="entry name" value="ATPase domain of HSP90 chaperone/DNA topoisomerase II/histidine kinase"/>
    <property type="match status" value="1"/>
</dbReference>
<comment type="catalytic activity">
    <reaction evidence="1">
        <text>ATP + protein L-histidine = ADP + protein N-phospho-L-histidine.</text>
        <dbReference type="EC" id="2.7.13.3"/>
    </reaction>
</comment>
<keyword evidence="6" id="KW-1133">Transmembrane helix</keyword>
<evidence type="ECO:0000256" key="6">
    <source>
        <dbReference type="SAM" id="Phobius"/>
    </source>
</evidence>
<organism evidence="8 9">
    <name type="scientific">Candidatus Colwellbacteria bacterium RIFCSPLOWO2_01_FULL_48_10</name>
    <dbReference type="NCBI Taxonomy" id="1797690"/>
    <lineage>
        <taxon>Bacteria</taxon>
        <taxon>Candidatus Colwelliibacteriota</taxon>
    </lineage>
</organism>
<dbReference type="PANTHER" id="PTHR43047:SF72">
    <property type="entry name" value="OSMOSENSING HISTIDINE PROTEIN KINASE SLN1"/>
    <property type="match status" value="1"/>
</dbReference>
<dbReference type="SMART" id="SM00387">
    <property type="entry name" value="HATPase_c"/>
    <property type="match status" value="1"/>
</dbReference>
<dbReference type="GO" id="GO:0005886">
    <property type="term" value="C:plasma membrane"/>
    <property type="evidence" value="ECO:0007669"/>
    <property type="project" value="TreeGrafter"/>
</dbReference>
<evidence type="ECO:0000313" key="9">
    <source>
        <dbReference type="Proteomes" id="UP000178744"/>
    </source>
</evidence>
<dbReference type="Proteomes" id="UP000178744">
    <property type="component" value="Unassembled WGS sequence"/>
</dbReference>
<protein>
    <recommendedName>
        <fullName evidence="2">histidine kinase</fullName>
        <ecNumber evidence="2">2.7.13.3</ecNumber>
    </recommendedName>
</protein>
<keyword evidence="6" id="KW-0812">Transmembrane</keyword>
<evidence type="ECO:0000256" key="4">
    <source>
        <dbReference type="ARBA" id="ARBA00022679"/>
    </source>
</evidence>
<feature type="transmembrane region" description="Helical" evidence="6">
    <location>
        <begin position="36"/>
        <end position="54"/>
    </location>
</feature>